<sequence>MAAACALPGPARAQAEAAWYRGSFSSVFEQMRVTVTCESARACEYTVSPVDAAAEPIARRPAGDVAPVDVMIPNNNLAHTRDAVRADPALYQGHEGDALAAVRPLLDGEARYRHCVGSSDAEWGLLCQLDTVAPGLPDALLLLPTMNPTCNGQAFCAYFFVPLHRKPGD</sequence>
<protein>
    <submittedName>
        <fullName evidence="1">Uncharacterized protein</fullName>
    </submittedName>
</protein>
<comment type="caution">
    <text evidence="1">The sequence shown here is derived from an EMBL/GenBank/DDBJ whole genome shotgun (WGS) entry which is preliminary data.</text>
</comment>
<reference evidence="1 2" key="1">
    <citation type="submission" date="2024-08" db="EMBL/GenBank/DDBJ databases">
        <authorList>
            <person name="Lu H."/>
        </authorList>
    </citation>
    <scope>NUCLEOTIDE SEQUENCE [LARGE SCALE GENOMIC DNA]</scope>
    <source>
        <strain evidence="1 2">DXS20W</strain>
    </source>
</reference>
<organism evidence="1 2">
    <name type="scientific">Pelomonas lactea</name>
    <dbReference type="NCBI Taxonomy" id="3299030"/>
    <lineage>
        <taxon>Bacteria</taxon>
        <taxon>Pseudomonadati</taxon>
        <taxon>Pseudomonadota</taxon>
        <taxon>Betaproteobacteria</taxon>
        <taxon>Burkholderiales</taxon>
        <taxon>Sphaerotilaceae</taxon>
        <taxon>Roseateles</taxon>
    </lineage>
</organism>
<keyword evidence="2" id="KW-1185">Reference proteome</keyword>
<dbReference type="Proteomes" id="UP001606302">
    <property type="component" value="Unassembled WGS sequence"/>
</dbReference>
<gene>
    <name evidence="1" type="ORF">ACG04Q_00045</name>
</gene>
<dbReference type="EMBL" id="JBIGHX010000001">
    <property type="protein sequence ID" value="MFG6459936.1"/>
    <property type="molecule type" value="Genomic_DNA"/>
</dbReference>
<evidence type="ECO:0000313" key="2">
    <source>
        <dbReference type="Proteomes" id="UP001606302"/>
    </source>
</evidence>
<dbReference type="RefSeq" id="WP_394508729.1">
    <property type="nucleotide sequence ID" value="NZ_JBIGHX010000001.1"/>
</dbReference>
<proteinExistence type="predicted"/>
<evidence type="ECO:0000313" key="1">
    <source>
        <dbReference type="EMBL" id="MFG6459936.1"/>
    </source>
</evidence>
<accession>A0ABW7GDA3</accession>
<name>A0ABW7GDA3_9BURK</name>